<feature type="region of interest" description="Disordered" evidence="5">
    <location>
        <begin position="786"/>
        <end position="891"/>
    </location>
</feature>
<dbReference type="Proteomes" id="UP000269276">
    <property type="component" value="Unassembled WGS sequence"/>
</dbReference>
<evidence type="ECO:0000256" key="1">
    <source>
        <dbReference type="ARBA" id="ARBA00004567"/>
    </source>
</evidence>
<protein>
    <submittedName>
        <fullName evidence="6">Uncharacterized protein</fullName>
    </submittedName>
</protein>
<evidence type="ECO:0000256" key="5">
    <source>
        <dbReference type="SAM" id="MobiDB-lite"/>
    </source>
</evidence>
<evidence type="ECO:0000313" key="6">
    <source>
        <dbReference type="EMBL" id="RMY73876.1"/>
    </source>
</evidence>
<accession>A0A3M7ECM0</accession>
<feature type="compositionally biased region" description="Polar residues" evidence="5">
    <location>
        <begin position="869"/>
        <end position="885"/>
    </location>
</feature>
<name>A0A3M7ECM0_HORWE</name>
<dbReference type="PANTHER" id="PTHR11225:SF4">
    <property type="entry name" value="NUCLEAR PORE COMPLEX PROTEIN NUP93"/>
    <property type="match status" value="1"/>
</dbReference>
<keyword evidence="3" id="KW-0813">Transport</keyword>
<keyword evidence="3" id="KW-0906">Nuclear pore complex</keyword>
<keyword evidence="3" id="KW-0653">Protein transport</keyword>
<evidence type="ECO:0000256" key="4">
    <source>
        <dbReference type="ARBA" id="ARBA00023242"/>
    </source>
</evidence>
<feature type="region of interest" description="Disordered" evidence="5">
    <location>
        <begin position="1098"/>
        <end position="1124"/>
    </location>
</feature>
<proteinExistence type="inferred from homology"/>
<dbReference type="OrthoDB" id="203824at2759"/>
<comment type="caution">
    <text evidence="6">The sequence shown here is derived from an EMBL/GenBank/DDBJ whole genome shotgun (WGS) entry which is preliminary data.</text>
</comment>
<feature type="compositionally biased region" description="Polar residues" evidence="5">
    <location>
        <begin position="844"/>
        <end position="855"/>
    </location>
</feature>
<dbReference type="PANTHER" id="PTHR11225">
    <property type="entry name" value="NUCLEAR PORE COMPLEX PROTEIN NUP93 NUCLEOPORIN NUP93 DEAD EYE PROTEIN"/>
    <property type="match status" value="1"/>
</dbReference>
<dbReference type="Pfam" id="PF04097">
    <property type="entry name" value="Nic96"/>
    <property type="match status" value="1"/>
</dbReference>
<evidence type="ECO:0000256" key="2">
    <source>
        <dbReference type="ARBA" id="ARBA00010186"/>
    </source>
</evidence>
<feature type="compositionally biased region" description="Polar residues" evidence="5">
    <location>
        <begin position="725"/>
        <end position="734"/>
    </location>
</feature>
<dbReference type="InterPro" id="IPR007231">
    <property type="entry name" value="Nucleoporin_int_Nup93/Nic96"/>
</dbReference>
<evidence type="ECO:0000313" key="7">
    <source>
        <dbReference type="Proteomes" id="UP000269276"/>
    </source>
</evidence>
<dbReference type="SUPFAM" id="SSF50978">
    <property type="entry name" value="WD40 repeat-like"/>
    <property type="match status" value="1"/>
</dbReference>
<organism evidence="6 7">
    <name type="scientific">Hortaea werneckii</name>
    <name type="common">Black yeast</name>
    <name type="synonym">Cladosporium werneckii</name>
    <dbReference type="NCBI Taxonomy" id="91943"/>
    <lineage>
        <taxon>Eukaryota</taxon>
        <taxon>Fungi</taxon>
        <taxon>Dikarya</taxon>
        <taxon>Ascomycota</taxon>
        <taxon>Pezizomycotina</taxon>
        <taxon>Dothideomycetes</taxon>
        <taxon>Dothideomycetidae</taxon>
        <taxon>Mycosphaerellales</taxon>
        <taxon>Teratosphaeriaceae</taxon>
        <taxon>Hortaea</taxon>
    </lineage>
</organism>
<keyword evidence="3" id="KW-0811">Translocation</keyword>
<feature type="compositionally biased region" description="Acidic residues" evidence="5">
    <location>
        <begin position="32"/>
        <end position="63"/>
    </location>
</feature>
<dbReference type="GO" id="GO:0006606">
    <property type="term" value="P:protein import into nucleus"/>
    <property type="evidence" value="ECO:0007669"/>
    <property type="project" value="TreeGrafter"/>
</dbReference>
<feature type="compositionally biased region" description="Polar residues" evidence="5">
    <location>
        <begin position="75"/>
        <end position="84"/>
    </location>
</feature>
<comment type="subcellular location">
    <subcellularLocation>
        <location evidence="1">Nucleus</location>
        <location evidence="1">Nuclear pore complex</location>
    </subcellularLocation>
</comment>
<evidence type="ECO:0000256" key="3">
    <source>
        <dbReference type="ARBA" id="ARBA00023132"/>
    </source>
</evidence>
<dbReference type="EMBL" id="QWIP01000087">
    <property type="protein sequence ID" value="RMY73876.1"/>
    <property type="molecule type" value="Genomic_DNA"/>
</dbReference>
<feature type="compositionally biased region" description="Low complexity" evidence="5">
    <location>
        <begin position="812"/>
        <end position="821"/>
    </location>
</feature>
<comment type="similarity">
    <text evidence="2">Belongs to the nucleoporin interacting component (NIC) family.</text>
</comment>
<keyword evidence="4" id="KW-0539">Nucleus</keyword>
<feature type="region of interest" description="Disordered" evidence="5">
    <location>
        <begin position="911"/>
        <end position="934"/>
    </location>
</feature>
<dbReference type="GO" id="GO:0005643">
    <property type="term" value="C:nuclear pore"/>
    <property type="evidence" value="ECO:0007669"/>
    <property type="project" value="InterPro"/>
</dbReference>
<dbReference type="GO" id="GO:0017056">
    <property type="term" value="F:structural constituent of nuclear pore"/>
    <property type="evidence" value="ECO:0007669"/>
    <property type="project" value="InterPro"/>
</dbReference>
<dbReference type="VEuPathDB" id="FungiDB:BTJ68_01658"/>
<dbReference type="Gene3D" id="2.130.10.10">
    <property type="entry name" value="YVTN repeat-like/Quinoprotein amine dehydrogenase"/>
    <property type="match status" value="1"/>
</dbReference>
<dbReference type="InterPro" id="IPR015943">
    <property type="entry name" value="WD40/YVTN_repeat-like_dom_sf"/>
</dbReference>
<dbReference type="Pfam" id="PF13634">
    <property type="entry name" value="Nucleoporin_FG"/>
    <property type="match status" value="1"/>
</dbReference>
<dbReference type="GO" id="GO:0016973">
    <property type="term" value="P:poly(A)+ mRNA export from nucleus"/>
    <property type="evidence" value="ECO:0007669"/>
    <property type="project" value="TreeGrafter"/>
</dbReference>
<gene>
    <name evidence="6" type="ORF">D0863_03590</name>
</gene>
<reference evidence="6 7" key="1">
    <citation type="journal article" date="2018" name="BMC Genomics">
        <title>Genomic evidence for intraspecific hybridization in a clonal and extremely halotolerant yeast.</title>
        <authorList>
            <person name="Gostincar C."/>
            <person name="Stajich J.E."/>
            <person name="Zupancic J."/>
            <person name="Zalar P."/>
            <person name="Gunde-Cimerman N."/>
        </authorList>
    </citation>
    <scope>NUCLEOTIDE SEQUENCE [LARGE SCALE GENOMIC DNA]</scope>
    <source>
        <strain evidence="6 7">EXF-2682</strain>
    </source>
</reference>
<feature type="region of interest" description="Disordered" evidence="5">
    <location>
        <begin position="715"/>
        <end position="734"/>
    </location>
</feature>
<feature type="region of interest" description="Disordered" evidence="5">
    <location>
        <begin position="1"/>
        <end position="84"/>
    </location>
</feature>
<dbReference type="InterPro" id="IPR036322">
    <property type="entry name" value="WD40_repeat_dom_sf"/>
</dbReference>
<sequence>MLDRYTIDAFEGLPELQDTEGEETNIPPDGDASSDDFQDNAEPSADEDDGDDAMSGVEEEAAEASDAGERELDDNISTVGDQDMTSLPRTKKAFIKRKPVPAEATDKVYTRGLDEIQRNTSWLSRRLLFFGPLREDYAPVSQARARWIADPTLPRRKADAKGLGGYHPTFYQSDEDRNREALESREWYHEDGGKLAFQERQKLHALSAEEADMYSPVYKTTMSFVMGALDDQKVFHLRLGESMPLSNAWAPEGKNQGSAKRGAMLNLGAKVNCLAWAPGCAGQDQYLAAAVLPERPAADQDQERKTAPAFTAQPPFRSNIQFWRIKAGEENTIDSAVPLRLKLVLCTEWGDIKSIKWCPVPAAESGTLGLLAVLSADGAVRVVDVPLPEESQEMTFLRVDEVAFRSQPPETLCTCITWTSGSRIAAGCANGFLSVWDVPAALSSSSSNPRPVVYAPVSTTYILAISACYPSRPYMVLTTSMAGYVTLTDIRHAQPASPEATANSQRSRMGQTLLLWHDYMQTAMSVDDLYTLRMFPLRRFFNIISAARVKGIGTAIAGSPCHPCVLVGTANGEIVATNPVARVTDTRVDTWQQTWFQHEWRRPNADEVAESMDRAQTTGVAGSIAENGLSRFLDGFKAETVRVSNEQREMANAKEGVLFHTIHEKETAITALSWNPNLQFGGWAAAGMADGLRKRKREDDEPPAICLTARRVRLALPPREPGSPPNESELASNQYYSKSFKPQPTTRKIIQRNAFSPLHVLAASYQRASRAIPNAGGGGGLFGGSSGGGSLFGQPQTSQPASSGGGGGGSLFGSTTTTSAPSGGGLFGNSTTTSAPSGGGLFGGTSQPSGTSLFGNNNASNANNNTTSQPGQAGNSLFGNSSTKPFQPAGSLFASTANQGAQQPQQNANASLFGNDILPSNQHSQPSLVERSYNASAAAPQPAYYHALLDKGNKRMAEDYNALPQLQLGLGDISRKVRNIGQGGPSAGEAKAPSNNHKSAYLLGASGVNVGQSLRDIEELANSTAARPQTATDSADFSSFSGVKEYLGQQHRNQFEQMIQRRIDSAHADFDEMINEQLHDADWDGHMNRIYEHFGFRKPQNEGGSAGDSRLGETGGFGRTSRRSRAVGASALGKSYGLQGMSKSIIGTPGPKAARQSVFGDVAEKLPADGMRPAPEDRVQRVKQEKYAGKVMDLNVARLQERVYPVLHRFSEVESEPSNDDTSMLINAYKALVQITGEDATKENAADPGAVKERQYATDYLDDNPNARGRLDIRKRIIGGSRRFLEKLFHTQLEATVAKNPREANVGGIPTSVAKAKGYVRVRAARKELGPDLEILQDINGDYCWAVLFYMLRSGLHKEALEYVQENAAAFRQIDRAFTRYLQAYVASEDHRLPADLQQSINNAYSARERLAPEDSIDPYRMMCYKVIGRCDLQRRSLDNITNDMMDWLWLQFALARDYSRVDEYAHEAFGLEELRESIKQIGNRYFGPNSDIANAPTTFFFMQILAGMFEKAVADLYPHNYVSATHFAIALDYYGLLRVSGDINSDDLLGFTTRQQPQIAFGSMVGLYTRDFRTANATWAVDYLCLICLNADLGDELGKTQREICHQALIETVLETREFAQLLGDVRSDGVRIKGTVEQRLKLIKLENERDFLKQITIVAARTAEEQSRVTDAALLFHLAEDYDKVIQVVNEAVSVALTTELGEQPTRLTPLKPRTPQLPDGRQEVVAPQGSSLSLTSIDDPVQLARNITELYASSTMYTDRIAERTISCCRVLMNFANARAALEKGNWSAAIDHITASRVLPTDADGNLSTIRGRAQNFNTMAIVISRTIGHVMLWTIIACSNHADRMRATEFETGAQQDMLRQCAQIAKDVMVFAGLIRFKLPGKVWETLAAAGQELGAF</sequence>
<feature type="compositionally biased region" description="Low complexity" evidence="5">
    <location>
        <begin position="856"/>
        <end position="868"/>
    </location>
</feature>
<feature type="compositionally biased region" description="Polar residues" evidence="5">
    <location>
        <begin position="918"/>
        <end position="927"/>
    </location>
</feature>
<dbReference type="InterPro" id="IPR025574">
    <property type="entry name" value="Nucleoporin_FG_rpt"/>
</dbReference>
<keyword evidence="3" id="KW-0509">mRNA transport</keyword>